<dbReference type="Proteomes" id="UP000784294">
    <property type="component" value="Unassembled WGS sequence"/>
</dbReference>
<evidence type="ECO:0000313" key="1">
    <source>
        <dbReference type="EMBL" id="VEL23329.1"/>
    </source>
</evidence>
<proteinExistence type="predicted"/>
<dbReference type="AlphaFoldDB" id="A0A3S5CNH4"/>
<keyword evidence="2" id="KW-1185">Reference proteome</keyword>
<protein>
    <submittedName>
        <fullName evidence="1">Uncharacterized protein</fullName>
    </submittedName>
</protein>
<evidence type="ECO:0000313" key="2">
    <source>
        <dbReference type="Proteomes" id="UP000784294"/>
    </source>
</evidence>
<gene>
    <name evidence="1" type="ORF">PXEA_LOCUS16769</name>
</gene>
<dbReference type="EMBL" id="CAAALY010061348">
    <property type="protein sequence ID" value="VEL23329.1"/>
    <property type="molecule type" value="Genomic_DNA"/>
</dbReference>
<reference evidence="1" key="1">
    <citation type="submission" date="2018-11" db="EMBL/GenBank/DDBJ databases">
        <authorList>
            <consortium name="Pathogen Informatics"/>
        </authorList>
    </citation>
    <scope>NUCLEOTIDE SEQUENCE</scope>
</reference>
<organism evidence="1 2">
    <name type="scientific">Protopolystoma xenopodis</name>
    <dbReference type="NCBI Taxonomy" id="117903"/>
    <lineage>
        <taxon>Eukaryota</taxon>
        <taxon>Metazoa</taxon>
        <taxon>Spiralia</taxon>
        <taxon>Lophotrochozoa</taxon>
        <taxon>Platyhelminthes</taxon>
        <taxon>Monogenea</taxon>
        <taxon>Polyopisthocotylea</taxon>
        <taxon>Polystomatidea</taxon>
        <taxon>Polystomatidae</taxon>
        <taxon>Protopolystoma</taxon>
    </lineage>
</organism>
<name>A0A3S5CNH4_9PLAT</name>
<sequence length="85" mass="9533">MEPISFRLLAPRAGIPQDSIFLRIRESAEVPLLQSFYPNLPQAKVSLTSGEGESNWLSTETQTKSFSHSVVKSVYEERNCFASQV</sequence>
<comment type="caution">
    <text evidence="1">The sequence shown here is derived from an EMBL/GenBank/DDBJ whole genome shotgun (WGS) entry which is preliminary data.</text>
</comment>
<accession>A0A3S5CNH4</accession>